<feature type="domain" description="BIG2" evidence="2">
    <location>
        <begin position="31"/>
        <end position="108"/>
    </location>
</feature>
<dbReference type="RefSeq" id="WP_029425446.1">
    <property type="nucleotide sequence ID" value="NZ_CABMFH010000023.1"/>
</dbReference>
<dbReference type="Gene3D" id="2.60.40.1080">
    <property type="match status" value="2"/>
</dbReference>
<reference evidence="3 5" key="1">
    <citation type="submission" date="2015-09" db="EMBL/GenBank/DDBJ databases">
        <authorList>
            <consortium name="Pathogen Informatics"/>
        </authorList>
    </citation>
    <scope>NUCLEOTIDE SEQUENCE [LARGE SCALE GENOMIC DNA]</scope>
    <source>
        <strain evidence="3 5">2789STDY5834846</strain>
    </source>
</reference>
<accession>A0A3E5G5N3</accession>
<dbReference type="EC" id="3.2.1.83" evidence="3"/>
<dbReference type="AlphaFoldDB" id="A0A174P1K0"/>
<keyword evidence="1" id="KW-0732">Signal</keyword>
<dbReference type="Pfam" id="PF13306">
    <property type="entry name" value="LRR_5"/>
    <property type="match status" value="2"/>
</dbReference>
<dbReference type="Gene3D" id="3.80.10.10">
    <property type="entry name" value="Ribonuclease Inhibitor"/>
    <property type="match status" value="2"/>
</dbReference>
<dbReference type="GO" id="GO:0033918">
    <property type="term" value="F:kappa-carrageenase activity"/>
    <property type="evidence" value="ECO:0007669"/>
    <property type="project" value="UniProtKB-EC"/>
</dbReference>
<evidence type="ECO:0000313" key="4">
    <source>
        <dbReference type="EMBL" id="MCS2792648.1"/>
    </source>
</evidence>
<name>A0A174P1K0_9BACE</name>
<dbReference type="SUPFAM" id="SSF52058">
    <property type="entry name" value="L domain-like"/>
    <property type="match status" value="1"/>
</dbReference>
<gene>
    <name evidence="3" type="primary">cgkA</name>
    <name evidence="3" type="ORF">ERS852461_02773</name>
    <name evidence="4" type="ORF">NXW97_11630</name>
</gene>
<feature type="chain" id="PRO_5041161876" evidence="1">
    <location>
        <begin position="20"/>
        <end position="559"/>
    </location>
</feature>
<evidence type="ECO:0000256" key="1">
    <source>
        <dbReference type="SAM" id="SignalP"/>
    </source>
</evidence>
<accession>A0A174P1K0</accession>
<dbReference type="Proteomes" id="UP001204548">
    <property type="component" value="Unassembled WGS sequence"/>
</dbReference>
<dbReference type="InterPro" id="IPR053139">
    <property type="entry name" value="Surface_bspA-like"/>
</dbReference>
<keyword evidence="3" id="KW-0378">Hydrolase</keyword>
<protein>
    <submittedName>
        <fullName evidence="4">Leucine-rich repeat protein</fullName>
    </submittedName>
    <submittedName>
        <fullName evidence="3">Surface protein</fullName>
        <ecNumber evidence="3">3.2.1.83</ecNumber>
    </submittedName>
</protein>
<dbReference type="InterPro" id="IPR003343">
    <property type="entry name" value="Big_2"/>
</dbReference>
<dbReference type="PROSITE" id="PS51257">
    <property type="entry name" value="PROKAR_LIPOPROTEIN"/>
    <property type="match status" value="1"/>
</dbReference>
<dbReference type="GeneID" id="69589554"/>
<dbReference type="SMART" id="SM00635">
    <property type="entry name" value="BID_2"/>
    <property type="match status" value="2"/>
</dbReference>
<dbReference type="PANTHER" id="PTHR45661:SF3">
    <property type="entry name" value="IG-LIKE DOMAIN-CONTAINING PROTEIN"/>
    <property type="match status" value="1"/>
</dbReference>
<dbReference type="EMBL" id="JANUTS010000001">
    <property type="protein sequence ID" value="MCS2792648.1"/>
    <property type="molecule type" value="Genomic_DNA"/>
</dbReference>
<dbReference type="Proteomes" id="UP000095606">
    <property type="component" value="Unassembled WGS sequence"/>
</dbReference>
<feature type="domain" description="BIG2" evidence="2">
    <location>
        <begin position="112"/>
        <end position="188"/>
    </location>
</feature>
<reference evidence="4" key="2">
    <citation type="submission" date="2022-08" db="EMBL/GenBank/DDBJ databases">
        <title>Genome Sequencing of Bacteroides fragilis Group Isolates with Nanopore Technology.</title>
        <authorList>
            <person name="Tisza M.J."/>
            <person name="Smith D."/>
            <person name="Dekker J.P."/>
        </authorList>
    </citation>
    <scope>NUCLEOTIDE SEQUENCE</scope>
    <source>
        <strain evidence="4">BFG-351</strain>
    </source>
</reference>
<evidence type="ECO:0000259" key="2">
    <source>
        <dbReference type="SMART" id="SM00635"/>
    </source>
</evidence>
<dbReference type="InterPro" id="IPR032675">
    <property type="entry name" value="LRR_dom_sf"/>
</dbReference>
<dbReference type="SUPFAM" id="SSF49373">
    <property type="entry name" value="Invasin/intimin cell-adhesion fragments"/>
    <property type="match status" value="2"/>
</dbReference>
<dbReference type="InterPro" id="IPR008964">
    <property type="entry name" value="Invasin/intimin_cell_adhesion"/>
</dbReference>
<organism evidence="3 5">
    <name type="scientific">Bacteroides faecis</name>
    <dbReference type="NCBI Taxonomy" id="674529"/>
    <lineage>
        <taxon>Bacteria</taxon>
        <taxon>Pseudomonadati</taxon>
        <taxon>Bacteroidota</taxon>
        <taxon>Bacteroidia</taxon>
        <taxon>Bacteroidales</taxon>
        <taxon>Bacteroidaceae</taxon>
        <taxon>Bacteroides</taxon>
    </lineage>
</organism>
<dbReference type="Pfam" id="PF02368">
    <property type="entry name" value="Big_2"/>
    <property type="match status" value="2"/>
</dbReference>
<proteinExistence type="predicted"/>
<keyword evidence="3" id="KW-0326">Glycosidase</keyword>
<dbReference type="EMBL" id="CZAE01000013">
    <property type="protein sequence ID" value="CUP52698.1"/>
    <property type="molecule type" value="Genomic_DNA"/>
</dbReference>
<evidence type="ECO:0000313" key="3">
    <source>
        <dbReference type="EMBL" id="CUP52698.1"/>
    </source>
</evidence>
<feature type="signal peptide" evidence="1">
    <location>
        <begin position="1"/>
        <end position="19"/>
    </location>
</feature>
<evidence type="ECO:0000313" key="5">
    <source>
        <dbReference type="Proteomes" id="UP000095606"/>
    </source>
</evidence>
<dbReference type="InterPro" id="IPR026906">
    <property type="entry name" value="LRR_5"/>
</dbReference>
<sequence>MKAKMMYMFGLLAAFTLTACSDNESEPSIVTVESISISPLSISLERDKTYQLQAEVTPKEATEKKVSWSSSDTQVATVSENGLVTGVNRGTATVTATAGGKSATCQVTVTWEVQSVTVSPATLTMTKVGETVQLTATVAPEGAGEAVWSSSDEAVATVSSEGLVTAVGQGNAIITATAGEKTATCEVTVEISIVEVEDGQATVQLGGGSQEELAEAVSKAAQEGVTRFVLVGDYSGVGRWTTNIFNGIKAEVIDFSGVTDWPVNEDGLASVDANAFYTYEGPDFTGIQKVVLPKEVQAIGGYAFYKCTGLKSVIAPGVQVVDQGAFSGCSSLTEVEMPGVQKVGVVAFSSCSQLTKVNMPELTEIGNSGFSYTSLTKVDLPNVTTVGGSAFSTCKQLTEVNLPKVTTIGEIADEDATSRIGGTFNYCSKLEKVYLPEVTTLGDMAFSGCKALKEIELPEATEIGLSALMNCSSLVSVRLPKATYFGRDVFTSCEALSQLYLLAEGGISVQNTTFGSADSIAKNVDLTLNANKKGETWNEFWQREEWKGHAWKSISFAEN</sequence>
<dbReference type="PANTHER" id="PTHR45661">
    <property type="entry name" value="SURFACE ANTIGEN"/>
    <property type="match status" value="1"/>
</dbReference>